<keyword evidence="2" id="KW-1185">Reference proteome</keyword>
<dbReference type="EMBL" id="AAYH02000044">
    <property type="protein sequence ID" value="EDO53720.1"/>
    <property type="molecule type" value="Genomic_DNA"/>
</dbReference>
<dbReference type="Proteomes" id="UP000004110">
    <property type="component" value="Unassembled WGS sequence"/>
</dbReference>
<comment type="caution">
    <text evidence="1">The sequence shown here is derived from an EMBL/GenBank/DDBJ whole genome shotgun (WGS) entry which is preliminary data.</text>
</comment>
<reference evidence="1" key="1">
    <citation type="submission" date="2007-06" db="EMBL/GenBank/DDBJ databases">
        <authorList>
            <person name="Fulton L."/>
            <person name="Clifton S."/>
            <person name="Fulton B."/>
            <person name="Xu J."/>
            <person name="Minx P."/>
            <person name="Pepin K.H."/>
            <person name="Johnson M."/>
            <person name="Thiruvilangam P."/>
            <person name="Bhonagiri V."/>
            <person name="Nash W.E."/>
            <person name="Mardis E.R."/>
            <person name="Wilson R.K."/>
        </authorList>
    </citation>
    <scope>NUCLEOTIDE SEQUENCE [LARGE SCALE GENOMIC DNA]</scope>
    <source>
        <strain evidence="1">ATCC 8492</strain>
    </source>
</reference>
<protein>
    <submittedName>
        <fullName evidence="1">Uncharacterized protein</fullName>
    </submittedName>
</protein>
<organism evidence="1 2">
    <name type="scientific">Bacteroides uniformis (strain ATCC 8492 / DSM 6597 / CCUG 4942 / CIP 103695 / JCM 5828 / KCTC 5204 / NCTC 13054 / VPI 0061)</name>
    <dbReference type="NCBI Taxonomy" id="411479"/>
    <lineage>
        <taxon>Bacteria</taxon>
        <taxon>Pseudomonadati</taxon>
        <taxon>Bacteroidota</taxon>
        <taxon>Bacteroidia</taxon>
        <taxon>Bacteroidales</taxon>
        <taxon>Bacteroidaceae</taxon>
        <taxon>Bacteroides</taxon>
    </lineage>
</organism>
<dbReference type="AlphaFoldDB" id="A0ABC9NAA7"/>
<evidence type="ECO:0000313" key="1">
    <source>
        <dbReference type="EMBL" id="EDO53720.1"/>
    </source>
</evidence>
<sequence>MDEISNTSKYSTKNKQIIDIDIITHSFKKRNTNFTTVVH</sequence>
<accession>A0ABC9NAA7</accession>
<proteinExistence type="predicted"/>
<gene>
    <name evidence="1" type="ORF">BACUNI_02334</name>
</gene>
<name>A0ABC9NAA7_BACUC</name>
<reference evidence="1" key="2">
    <citation type="submission" date="2013-11" db="EMBL/GenBank/DDBJ databases">
        <title>Draft genome sequence of Bacteroides uniformis (ATCC 8492).</title>
        <authorList>
            <person name="Sudarsanam P."/>
            <person name="Ley R."/>
            <person name="Guruge J."/>
            <person name="Turnbaugh P.J."/>
            <person name="Mahowald M."/>
            <person name="Liep D."/>
            <person name="Gordon J."/>
        </authorList>
    </citation>
    <scope>NUCLEOTIDE SEQUENCE</scope>
    <source>
        <strain evidence="1">ATCC 8492</strain>
    </source>
</reference>
<evidence type="ECO:0000313" key="2">
    <source>
        <dbReference type="Proteomes" id="UP000004110"/>
    </source>
</evidence>